<evidence type="ECO:0000313" key="8">
    <source>
        <dbReference type="EMBL" id="EDO38795.1"/>
    </source>
</evidence>
<dbReference type="CDD" id="cd00190">
    <property type="entry name" value="Tryp_SPc"/>
    <property type="match status" value="1"/>
</dbReference>
<keyword evidence="2" id="KW-0964">Secreted</keyword>
<dbReference type="STRING" id="45351.A7SBW3"/>
<name>A7SBW3_NEMVE</name>
<evidence type="ECO:0000256" key="4">
    <source>
        <dbReference type="ARBA" id="ARBA00022801"/>
    </source>
</evidence>
<dbReference type="InParanoid" id="A7SBW3"/>
<dbReference type="InterPro" id="IPR001314">
    <property type="entry name" value="Peptidase_S1A"/>
</dbReference>
<keyword evidence="9" id="KW-1185">Reference proteome</keyword>
<evidence type="ECO:0000256" key="2">
    <source>
        <dbReference type="ARBA" id="ARBA00022525"/>
    </source>
</evidence>
<evidence type="ECO:0000256" key="5">
    <source>
        <dbReference type="ARBA" id="ARBA00022825"/>
    </source>
</evidence>
<feature type="non-terminal residue" evidence="8">
    <location>
        <position position="237"/>
    </location>
</feature>
<dbReference type="Pfam" id="PF00089">
    <property type="entry name" value="Trypsin"/>
    <property type="match status" value="1"/>
</dbReference>
<dbReference type="PANTHER" id="PTHR24264">
    <property type="entry name" value="TRYPSIN-RELATED"/>
    <property type="match status" value="1"/>
</dbReference>
<dbReference type="InterPro" id="IPR001254">
    <property type="entry name" value="Trypsin_dom"/>
</dbReference>
<dbReference type="GO" id="GO:0005615">
    <property type="term" value="C:extracellular space"/>
    <property type="evidence" value="ECO:0000318"/>
    <property type="project" value="GO_Central"/>
</dbReference>
<dbReference type="PhylomeDB" id="A7SBW3"/>
<keyword evidence="5" id="KW-0720">Serine protease</keyword>
<evidence type="ECO:0000256" key="6">
    <source>
        <dbReference type="ARBA" id="ARBA00023157"/>
    </source>
</evidence>
<dbReference type="HOGENOM" id="CLU_006842_0_4_1"/>
<comment type="subcellular location">
    <subcellularLocation>
        <location evidence="1">Secreted</location>
    </subcellularLocation>
</comment>
<sequence length="237" mass="26172">IIGGTDAAVGEWPWQVSLYLTHYGPVCGGTLLTSEWVLTAARCFRDNKRAGQQRALRNFRCFIGGEQEIAVSRIVIHPKYRDADEHDVALVQLTRPARPTTRVNTICPHDGEPSLKAGTVCFVTGWGNVREDGQSTSILQQAVMPLVDDATCSRNRRLRSRFNAKSMLCAGPDRAGRATCERDTGGPLVCRGKGLQVGIVSWGHGCSTRGLYGAYTRVQTYENWIMRHIGIDKELEP</sequence>
<keyword evidence="6" id="KW-1015">Disulfide bond</keyword>
<dbReference type="Proteomes" id="UP000001593">
    <property type="component" value="Unassembled WGS sequence"/>
</dbReference>
<reference evidence="8 9" key="1">
    <citation type="journal article" date="2007" name="Science">
        <title>Sea anemone genome reveals ancestral eumetazoan gene repertoire and genomic organization.</title>
        <authorList>
            <person name="Putnam N.H."/>
            <person name="Srivastava M."/>
            <person name="Hellsten U."/>
            <person name="Dirks B."/>
            <person name="Chapman J."/>
            <person name="Salamov A."/>
            <person name="Terry A."/>
            <person name="Shapiro H."/>
            <person name="Lindquist E."/>
            <person name="Kapitonov V.V."/>
            <person name="Jurka J."/>
            <person name="Genikhovich G."/>
            <person name="Grigoriev I.V."/>
            <person name="Lucas S.M."/>
            <person name="Steele R.E."/>
            <person name="Finnerty J.R."/>
            <person name="Technau U."/>
            <person name="Martindale M.Q."/>
            <person name="Rokhsar D.S."/>
        </authorList>
    </citation>
    <scope>NUCLEOTIDE SEQUENCE [LARGE SCALE GENOMIC DNA]</scope>
    <source>
        <strain evidence="9">CH2 X CH6</strain>
    </source>
</reference>
<dbReference type="PANTHER" id="PTHR24264:SF65">
    <property type="entry name" value="SRCR DOMAIN-CONTAINING PROTEIN"/>
    <property type="match status" value="1"/>
</dbReference>
<dbReference type="InterPro" id="IPR009003">
    <property type="entry name" value="Peptidase_S1_PA"/>
</dbReference>
<keyword evidence="4" id="KW-0378">Hydrolase</keyword>
<evidence type="ECO:0000256" key="3">
    <source>
        <dbReference type="ARBA" id="ARBA00022670"/>
    </source>
</evidence>
<dbReference type="InterPro" id="IPR043504">
    <property type="entry name" value="Peptidase_S1_PA_chymotrypsin"/>
</dbReference>
<evidence type="ECO:0000313" key="9">
    <source>
        <dbReference type="Proteomes" id="UP000001593"/>
    </source>
</evidence>
<dbReference type="InterPro" id="IPR050127">
    <property type="entry name" value="Serine_Proteases_S1"/>
</dbReference>
<dbReference type="FunFam" id="2.40.10.10:FF:000003">
    <property type="entry name" value="Transmembrane serine protease 3"/>
    <property type="match status" value="1"/>
</dbReference>
<dbReference type="MEROPS" id="S01.212"/>
<evidence type="ECO:0000259" key="7">
    <source>
        <dbReference type="PROSITE" id="PS50240"/>
    </source>
</evidence>
<dbReference type="PRINTS" id="PR00722">
    <property type="entry name" value="CHYMOTRYPSIN"/>
</dbReference>
<dbReference type="GO" id="GO:0004252">
    <property type="term" value="F:serine-type endopeptidase activity"/>
    <property type="evidence" value="ECO:0000318"/>
    <property type="project" value="GO_Central"/>
</dbReference>
<evidence type="ECO:0000256" key="1">
    <source>
        <dbReference type="ARBA" id="ARBA00004613"/>
    </source>
</evidence>
<protein>
    <recommendedName>
        <fullName evidence="7">Peptidase S1 domain-containing protein</fullName>
    </recommendedName>
</protein>
<keyword evidence="3" id="KW-0645">Protease</keyword>
<gene>
    <name evidence="8" type="ORF">NEMVEDRAFT_v1g112683</name>
</gene>
<accession>A7SBW3</accession>
<dbReference type="Gene3D" id="2.40.10.10">
    <property type="entry name" value="Trypsin-like serine proteases"/>
    <property type="match status" value="2"/>
</dbReference>
<feature type="domain" description="Peptidase S1" evidence="7">
    <location>
        <begin position="1"/>
        <end position="230"/>
    </location>
</feature>
<dbReference type="PROSITE" id="PS50240">
    <property type="entry name" value="TRYPSIN_DOM"/>
    <property type="match status" value="1"/>
</dbReference>
<organism evidence="8 9">
    <name type="scientific">Nematostella vectensis</name>
    <name type="common">Starlet sea anemone</name>
    <dbReference type="NCBI Taxonomy" id="45351"/>
    <lineage>
        <taxon>Eukaryota</taxon>
        <taxon>Metazoa</taxon>
        <taxon>Cnidaria</taxon>
        <taxon>Anthozoa</taxon>
        <taxon>Hexacorallia</taxon>
        <taxon>Actiniaria</taxon>
        <taxon>Edwardsiidae</taxon>
        <taxon>Nematostella</taxon>
    </lineage>
</organism>
<dbReference type="EMBL" id="DS469619">
    <property type="protein sequence ID" value="EDO38795.1"/>
    <property type="molecule type" value="Genomic_DNA"/>
</dbReference>
<dbReference type="OMA" id="INAISHP"/>
<dbReference type="eggNOG" id="KOG3627">
    <property type="taxonomic scope" value="Eukaryota"/>
</dbReference>
<dbReference type="SUPFAM" id="SSF50494">
    <property type="entry name" value="Trypsin-like serine proteases"/>
    <property type="match status" value="1"/>
</dbReference>
<proteinExistence type="predicted"/>
<dbReference type="AlphaFoldDB" id="A7SBW3"/>
<dbReference type="GO" id="GO:0006508">
    <property type="term" value="P:proteolysis"/>
    <property type="evidence" value="ECO:0000318"/>
    <property type="project" value="GO_Central"/>
</dbReference>
<dbReference type="SMART" id="SM00020">
    <property type="entry name" value="Tryp_SPc"/>
    <property type="match status" value="1"/>
</dbReference>